<accession>A0A4R6WZ87</accession>
<feature type="transmembrane region" description="Helical" evidence="3">
    <location>
        <begin position="161"/>
        <end position="183"/>
    </location>
</feature>
<proteinExistence type="inferred from homology"/>
<comment type="caution">
    <text evidence="4">The sequence shown here is derived from an EMBL/GenBank/DDBJ whole genome shotgun (WGS) entry which is preliminary data.</text>
</comment>
<keyword evidence="2" id="KW-1003">Cell membrane</keyword>
<evidence type="ECO:0000313" key="5">
    <source>
        <dbReference type="Proteomes" id="UP000295783"/>
    </source>
</evidence>
<dbReference type="GO" id="GO:0005886">
    <property type="term" value="C:plasma membrane"/>
    <property type="evidence" value="ECO:0007669"/>
    <property type="project" value="UniProtKB-SubCell"/>
</dbReference>
<dbReference type="AlphaFoldDB" id="A0A4R6WZ87"/>
<evidence type="ECO:0000256" key="3">
    <source>
        <dbReference type="SAM" id="Phobius"/>
    </source>
</evidence>
<dbReference type="OrthoDB" id="9803495at2"/>
<comment type="subcellular location">
    <subcellularLocation>
        <location evidence="2">Cell membrane</location>
        <topology evidence="2">Multi-pass membrane protein</topology>
    </subcellularLocation>
</comment>
<keyword evidence="3" id="KW-0812">Transmembrane</keyword>
<reference evidence="4 5" key="1">
    <citation type="submission" date="2019-03" db="EMBL/GenBank/DDBJ databases">
        <title>Genomic Encyclopedia of Type Strains, Phase III (KMG-III): the genomes of soil and plant-associated and newly described type strains.</title>
        <authorList>
            <person name="Whitman W."/>
        </authorList>
    </citation>
    <scope>NUCLEOTIDE SEQUENCE [LARGE SCALE GENOMIC DNA]</scope>
    <source>
        <strain evidence="4 5">CGMCC 1.7660</strain>
    </source>
</reference>
<keyword evidence="3" id="KW-1133">Transmembrane helix</keyword>
<feature type="transmembrane region" description="Helical" evidence="3">
    <location>
        <begin position="103"/>
        <end position="121"/>
    </location>
</feature>
<dbReference type="RefSeq" id="WP_133612913.1">
    <property type="nucleotide sequence ID" value="NZ_SNYW01000007.1"/>
</dbReference>
<dbReference type="Gene3D" id="1.10.1760.20">
    <property type="match status" value="1"/>
</dbReference>
<evidence type="ECO:0000256" key="1">
    <source>
        <dbReference type="ARBA" id="ARBA00010692"/>
    </source>
</evidence>
<dbReference type="InterPro" id="IPR003784">
    <property type="entry name" value="BioY"/>
</dbReference>
<evidence type="ECO:0000256" key="2">
    <source>
        <dbReference type="PIRNR" id="PIRNR016661"/>
    </source>
</evidence>
<sequence length="192" mass="19987">MTETRSAALPASFSPLRLETRSRAFQIGAVLLGTLFLALSSWIEVPMFPVPMTMQTFAITVVGAFYGWRLGGLTILAWLGEAMVGLPVLAGGAGGLAHFAGPTLGYLVAFPIAGALVGYLAEQGWTRNIALGFAAMLLGNALCLVIGGAYLASLLGPEQAMALGVTPFILGGILKSALAALMVKASYRLERQ</sequence>
<dbReference type="Pfam" id="PF02632">
    <property type="entry name" value="BioY"/>
    <property type="match status" value="1"/>
</dbReference>
<feature type="transmembrane region" description="Helical" evidence="3">
    <location>
        <begin position="24"/>
        <end position="43"/>
    </location>
</feature>
<comment type="similarity">
    <text evidence="1 2">Belongs to the BioY family.</text>
</comment>
<evidence type="ECO:0000313" key="4">
    <source>
        <dbReference type="EMBL" id="TDQ83127.1"/>
    </source>
</evidence>
<dbReference type="Proteomes" id="UP000295783">
    <property type="component" value="Unassembled WGS sequence"/>
</dbReference>
<dbReference type="GO" id="GO:0015225">
    <property type="term" value="F:biotin transmembrane transporter activity"/>
    <property type="evidence" value="ECO:0007669"/>
    <property type="project" value="UniProtKB-UniRule"/>
</dbReference>
<dbReference type="PANTHER" id="PTHR34295">
    <property type="entry name" value="BIOTIN TRANSPORTER BIOY"/>
    <property type="match status" value="1"/>
</dbReference>
<gene>
    <name evidence="4" type="ORF">A8950_1412</name>
</gene>
<dbReference type="EMBL" id="SNYW01000007">
    <property type="protein sequence ID" value="TDQ83127.1"/>
    <property type="molecule type" value="Genomic_DNA"/>
</dbReference>
<name>A0A4R6WZ87_9PROT</name>
<keyword evidence="5" id="KW-1185">Reference proteome</keyword>
<organism evidence="4 5">
    <name type="scientific">Dongia mobilis</name>
    <dbReference type="NCBI Taxonomy" id="578943"/>
    <lineage>
        <taxon>Bacteria</taxon>
        <taxon>Pseudomonadati</taxon>
        <taxon>Pseudomonadota</taxon>
        <taxon>Alphaproteobacteria</taxon>
        <taxon>Rhodospirillales</taxon>
        <taxon>Dongiaceae</taxon>
        <taxon>Dongia</taxon>
    </lineage>
</organism>
<dbReference type="PIRSF" id="PIRSF016661">
    <property type="entry name" value="BioY"/>
    <property type="match status" value="1"/>
</dbReference>
<keyword evidence="2" id="KW-0813">Transport</keyword>
<feature type="transmembrane region" description="Helical" evidence="3">
    <location>
        <begin position="133"/>
        <end position="155"/>
    </location>
</feature>
<keyword evidence="2 3" id="KW-0472">Membrane</keyword>
<protein>
    <recommendedName>
        <fullName evidence="2">Biotin transporter</fullName>
    </recommendedName>
</protein>
<dbReference type="PANTHER" id="PTHR34295:SF1">
    <property type="entry name" value="BIOTIN TRANSPORTER BIOY"/>
    <property type="match status" value="1"/>
</dbReference>
<feature type="transmembrane region" description="Helical" evidence="3">
    <location>
        <begin position="49"/>
        <end position="68"/>
    </location>
</feature>